<dbReference type="Proteomes" id="UP000266258">
    <property type="component" value="Unassembled WGS sequence"/>
</dbReference>
<evidence type="ECO:0000313" key="2">
    <source>
        <dbReference type="EMBL" id="RIY33645.1"/>
    </source>
</evidence>
<evidence type="ECO:0000259" key="1">
    <source>
        <dbReference type="Pfam" id="PF14534"/>
    </source>
</evidence>
<comment type="caution">
    <text evidence="2">The sequence shown here is derived from an EMBL/GenBank/DDBJ whole genome shotgun (WGS) entry which is preliminary data.</text>
</comment>
<organism evidence="2 3">
    <name type="scientific">Psittacicella melopsittaci</name>
    <dbReference type="NCBI Taxonomy" id="2028576"/>
    <lineage>
        <taxon>Bacteria</taxon>
        <taxon>Pseudomonadati</taxon>
        <taxon>Pseudomonadota</taxon>
        <taxon>Gammaproteobacteria</taxon>
        <taxon>Pasteurellales</taxon>
        <taxon>Psittacicellaceae</taxon>
        <taxon>Psittacicella</taxon>
    </lineage>
</organism>
<dbReference type="Gene3D" id="3.10.450.50">
    <property type="match status" value="1"/>
</dbReference>
<dbReference type="InterPro" id="IPR027843">
    <property type="entry name" value="DUF4440"/>
</dbReference>
<protein>
    <recommendedName>
        <fullName evidence="1">DUF4440 domain-containing protein</fullName>
    </recommendedName>
</protein>
<dbReference type="RefSeq" id="WP_119496467.1">
    <property type="nucleotide sequence ID" value="NZ_NRJH01000012.1"/>
</dbReference>
<feature type="domain" description="DUF4440" evidence="1">
    <location>
        <begin position="8"/>
        <end position="114"/>
    </location>
</feature>
<dbReference type="EMBL" id="NRJH01000012">
    <property type="protein sequence ID" value="RIY33645.1"/>
    <property type="molecule type" value="Genomic_DNA"/>
</dbReference>
<reference evidence="2 3" key="1">
    <citation type="submission" date="2017-08" db="EMBL/GenBank/DDBJ databases">
        <title>Reclassification of Bisgaard taxon 37 and 44.</title>
        <authorList>
            <person name="Christensen H."/>
        </authorList>
    </citation>
    <scope>NUCLEOTIDE SEQUENCE [LARGE SCALE GENOMIC DNA]</scope>
    <source>
        <strain evidence="2 3">B96_4</strain>
    </source>
</reference>
<dbReference type="OrthoDB" id="5146008at2"/>
<accession>A0A3A1Y7Q2</accession>
<gene>
    <name evidence="2" type="ORF">CJP74_01260</name>
</gene>
<dbReference type="SUPFAM" id="SSF54427">
    <property type="entry name" value="NTF2-like"/>
    <property type="match status" value="1"/>
</dbReference>
<sequence>MNLDLFLQMYQQLITAMLEKDTSTLARLLTADFELIHMTGYVQSRQEWFSQILNGQMQYFSFTPVSQEFKIISPSQVEFHNFSKVDARIYGMHNIWDLKTIWTFTLQDSGQWLISHMDATPSLRR</sequence>
<keyword evidence="3" id="KW-1185">Reference proteome</keyword>
<evidence type="ECO:0000313" key="3">
    <source>
        <dbReference type="Proteomes" id="UP000266258"/>
    </source>
</evidence>
<dbReference type="AlphaFoldDB" id="A0A3A1Y7Q2"/>
<dbReference type="Pfam" id="PF14534">
    <property type="entry name" value="DUF4440"/>
    <property type="match status" value="1"/>
</dbReference>
<dbReference type="InterPro" id="IPR032710">
    <property type="entry name" value="NTF2-like_dom_sf"/>
</dbReference>
<name>A0A3A1Y7Q2_9GAMM</name>
<proteinExistence type="predicted"/>